<evidence type="ECO:0000256" key="4">
    <source>
        <dbReference type="ARBA" id="ARBA00008663"/>
    </source>
</evidence>
<keyword evidence="8" id="KW-0479">Metal-binding</keyword>
<comment type="similarity">
    <text evidence="4 16">Belongs to the pyruvate kinase family.</text>
</comment>
<comment type="cofactor">
    <cofactor evidence="2">
        <name>K(+)</name>
        <dbReference type="ChEBI" id="CHEBI:29103"/>
    </cofactor>
</comment>
<feature type="domain" description="Pyruvate kinase barrel" evidence="17">
    <location>
        <begin position="1"/>
        <end position="79"/>
    </location>
</feature>
<dbReference type="InterPro" id="IPR001697">
    <property type="entry name" value="Pyr_Knase"/>
</dbReference>
<evidence type="ECO:0000256" key="3">
    <source>
        <dbReference type="ARBA" id="ARBA00004997"/>
    </source>
</evidence>
<dbReference type="GO" id="GO:0016301">
    <property type="term" value="F:kinase activity"/>
    <property type="evidence" value="ECO:0007669"/>
    <property type="project" value="UniProtKB-KW"/>
</dbReference>
<evidence type="ECO:0000256" key="9">
    <source>
        <dbReference type="ARBA" id="ARBA00022741"/>
    </source>
</evidence>
<keyword evidence="10 16" id="KW-0418">Kinase</keyword>
<proteinExistence type="inferred from homology"/>
<feature type="non-terminal residue" evidence="19">
    <location>
        <position position="249"/>
    </location>
</feature>
<comment type="cofactor">
    <cofactor evidence="1">
        <name>Mg(2+)</name>
        <dbReference type="ChEBI" id="CHEBI:18420"/>
    </cofactor>
</comment>
<reference evidence="19" key="2">
    <citation type="submission" date="2021-08" db="EMBL/GenBank/DDBJ databases">
        <authorList>
            <person name="Gostincar C."/>
            <person name="Sun X."/>
            <person name="Song Z."/>
            <person name="Gunde-Cimerman N."/>
        </authorList>
    </citation>
    <scope>NUCLEOTIDE SEQUENCE</scope>
    <source>
        <strain evidence="19">EXF-9911</strain>
    </source>
</reference>
<evidence type="ECO:0000256" key="12">
    <source>
        <dbReference type="ARBA" id="ARBA00022842"/>
    </source>
</evidence>
<accession>A0A9P8DWF0</accession>
<evidence type="ECO:0000256" key="7">
    <source>
        <dbReference type="ARBA" id="ARBA00022679"/>
    </source>
</evidence>
<feature type="domain" description="Pyruvate kinase C-terminal" evidence="18">
    <location>
        <begin position="114"/>
        <end position="236"/>
    </location>
</feature>
<protein>
    <recommendedName>
        <fullName evidence="6 16">Pyruvate kinase</fullName>
        <ecNumber evidence="5 16">2.7.1.40</ecNumber>
    </recommendedName>
</protein>
<comment type="catalytic activity">
    <reaction evidence="15 16">
        <text>pyruvate + ATP = phosphoenolpyruvate + ADP + H(+)</text>
        <dbReference type="Rhea" id="RHEA:18157"/>
        <dbReference type="ChEBI" id="CHEBI:15361"/>
        <dbReference type="ChEBI" id="CHEBI:15378"/>
        <dbReference type="ChEBI" id="CHEBI:30616"/>
        <dbReference type="ChEBI" id="CHEBI:58702"/>
        <dbReference type="ChEBI" id="CHEBI:456216"/>
        <dbReference type="EC" id="2.7.1.40"/>
    </reaction>
</comment>
<reference evidence="19" key="1">
    <citation type="journal article" date="2021" name="J Fungi (Basel)">
        <title>Virulence traits and population genomics of the black yeast Aureobasidium melanogenum.</title>
        <authorList>
            <person name="Cernosa A."/>
            <person name="Sun X."/>
            <person name="Gostincar C."/>
            <person name="Fang C."/>
            <person name="Gunde-Cimerman N."/>
            <person name="Song Z."/>
        </authorList>
    </citation>
    <scope>NUCLEOTIDE SEQUENCE</scope>
    <source>
        <strain evidence="19">EXF-9911</strain>
    </source>
</reference>
<evidence type="ECO:0000256" key="5">
    <source>
        <dbReference type="ARBA" id="ARBA00012142"/>
    </source>
</evidence>
<dbReference type="GO" id="GO:0000287">
    <property type="term" value="F:magnesium ion binding"/>
    <property type="evidence" value="ECO:0007669"/>
    <property type="project" value="InterPro"/>
</dbReference>
<dbReference type="Pfam" id="PF00224">
    <property type="entry name" value="PK"/>
    <property type="match status" value="1"/>
</dbReference>
<dbReference type="SUPFAM" id="SSF51621">
    <property type="entry name" value="Phosphoenolpyruvate/pyruvate domain"/>
    <property type="match status" value="1"/>
</dbReference>
<gene>
    <name evidence="19" type="ORF">KCU76_g19527</name>
</gene>
<evidence type="ECO:0000259" key="18">
    <source>
        <dbReference type="Pfam" id="PF02887"/>
    </source>
</evidence>
<dbReference type="PANTHER" id="PTHR11817">
    <property type="entry name" value="PYRUVATE KINASE"/>
    <property type="match status" value="1"/>
</dbReference>
<evidence type="ECO:0000256" key="8">
    <source>
        <dbReference type="ARBA" id="ARBA00022723"/>
    </source>
</evidence>
<dbReference type="OrthoDB" id="108365at2759"/>
<keyword evidence="11" id="KW-0067">ATP-binding</keyword>
<evidence type="ECO:0000256" key="15">
    <source>
        <dbReference type="ARBA" id="ARBA00048152"/>
    </source>
</evidence>
<evidence type="ECO:0000256" key="13">
    <source>
        <dbReference type="ARBA" id="ARBA00023152"/>
    </source>
</evidence>
<keyword evidence="7 16" id="KW-0808">Transferase</keyword>
<dbReference type="SUPFAM" id="SSF52935">
    <property type="entry name" value="PK C-terminal domain-like"/>
    <property type="match status" value="1"/>
</dbReference>
<evidence type="ECO:0000256" key="6">
    <source>
        <dbReference type="ARBA" id="ARBA00018587"/>
    </source>
</evidence>
<keyword evidence="9" id="KW-0547">Nucleotide-binding</keyword>
<dbReference type="GO" id="GO:0005524">
    <property type="term" value="F:ATP binding"/>
    <property type="evidence" value="ECO:0007669"/>
    <property type="project" value="UniProtKB-KW"/>
</dbReference>
<dbReference type="Pfam" id="PF02887">
    <property type="entry name" value="PK_C"/>
    <property type="match status" value="1"/>
</dbReference>
<comment type="pathway">
    <text evidence="3 16">Carbohydrate degradation; glycolysis; pyruvate from D-glyceraldehyde 3-phosphate: step 5/5.</text>
</comment>
<dbReference type="InterPro" id="IPR040442">
    <property type="entry name" value="Pyrv_kinase-like_dom_sf"/>
</dbReference>
<evidence type="ECO:0000256" key="11">
    <source>
        <dbReference type="ARBA" id="ARBA00022840"/>
    </source>
</evidence>
<evidence type="ECO:0000256" key="2">
    <source>
        <dbReference type="ARBA" id="ARBA00001958"/>
    </source>
</evidence>
<dbReference type="AlphaFoldDB" id="A0A9P8DWF0"/>
<feature type="non-terminal residue" evidence="19">
    <location>
        <position position="1"/>
    </location>
</feature>
<dbReference type="InterPro" id="IPR015795">
    <property type="entry name" value="Pyrv_Knase_C"/>
</dbReference>
<evidence type="ECO:0000259" key="17">
    <source>
        <dbReference type="Pfam" id="PF00224"/>
    </source>
</evidence>
<dbReference type="PRINTS" id="PR01050">
    <property type="entry name" value="PYRUVTKNASE"/>
</dbReference>
<evidence type="ECO:0000313" key="20">
    <source>
        <dbReference type="Proteomes" id="UP000779574"/>
    </source>
</evidence>
<dbReference type="Gene3D" id="3.20.20.60">
    <property type="entry name" value="Phosphoenolpyruvate-binding domains"/>
    <property type="match status" value="1"/>
</dbReference>
<evidence type="ECO:0000256" key="10">
    <source>
        <dbReference type="ARBA" id="ARBA00022777"/>
    </source>
</evidence>
<keyword evidence="13 16" id="KW-0324">Glycolysis</keyword>
<sequence>LGIEIPPAQVFIAQKMMITKCNIAGKPVICATQMLESMTYNPRPTRAEVSDVGNAILDGADCVMLSGETAKGNYPKESVTIMHETCLLAEVAIPYVNAFDELRRLAPIPVPTTESCAMAAVSASLEQNAGAILVLSTSGNTARLISKYRPVCPIIMVSRNSRATRYSHLYRGVWPFHYPEQKPDFKQVSWQEDVDKRLRWGIKHAIDLGILTKGDPVVTVQGWRGGMGHTNTLRIVPAEPEDLGLDLEA</sequence>
<dbReference type="Gene3D" id="3.40.1380.20">
    <property type="entry name" value="Pyruvate kinase, C-terminal domain"/>
    <property type="match status" value="1"/>
</dbReference>
<dbReference type="FunFam" id="3.40.1380.20:FF:000001">
    <property type="entry name" value="Pyruvate kinase"/>
    <property type="match status" value="1"/>
</dbReference>
<evidence type="ECO:0000256" key="1">
    <source>
        <dbReference type="ARBA" id="ARBA00001946"/>
    </source>
</evidence>
<comment type="caution">
    <text evidence="19">The sequence shown here is derived from an EMBL/GenBank/DDBJ whole genome shotgun (WGS) entry which is preliminary data.</text>
</comment>
<dbReference type="InterPro" id="IPR036918">
    <property type="entry name" value="Pyrv_Knase_C_sf"/>
</dbReference>
<keyword evidence="12 16" id="KW-0460">Magnesium</keyword>
<dbReference type="InterPro" id="IPR015793">
    <property type="entry name" value="Pyrv_Knase_brl"/>
</dbReference>
<dbReference type="GO" id="GO:0030955">
    <property type="term" value="F:potassium ion binding"/>
    <property type="evidence" value="ECO:0007669"/>
    <property type="project" value="InterPro"/>
</dbReference>
<dbReference type="EC" id="2.7.1.40" evidence="5 16"/>
<keyword evidence="14 19" id="KW-0670">Pyruvate</keyword>
<organism evidence="19 20">
    <name type="scientific">Aureobasidium melanogenum</name>
    <name type="common">Aureobasidium pullulans var. melanogenum</name>
    <dbReference type="NCBI Taxonomy" id="46634"/>
    <lineage>
        <taxon>Eukaryota</taxon>
        <taxon>Fungi</taxon>
        <taxon>Dikarya</taxon>
        <taxon>Ascomycota</taxon>
        <taxon>Pezizomycotina</taxon>
        <taxon>Dothideomycetes</taxon>
        <taxon>Dothideomycetidae</taxon>
        <taxon>Dothideales</taxon>
        <taxon>Saccotheciaceae</taxon>
        <taxon>Aureobasidium</taxon>
    </lineage>
</organism>
<dbReference type="InterPro" id="IPR015813">
    <property type="entry name" value="Pyrv/PenolPyrv_kinase-like_dom"/>
</dbReference>
<dbReference type="Proteomes" id="UP000779574">
    <property type="component" value="Unassembled WGS sequence"/>
</dbReference>
<evidence type="ECO:0000256" key="14">
    <source>
        <dbReference type="ARBA" id="ARBA00023317"/>
    </source>
</evidence>
<evidence type="ECO:0000313" key="19">
    <source>
        <dbReference type="EMBL" id="KAG9660592.1"/>
    </source>
</evidence>
<dbReference type="EMBL" id="JAHFXF010002026">
    <property type="protein sequence ID" value="KAG9660592.1"/>
    <property type="molecule type" value="Genomic_DNA"/>
</dbReference>
<dbReference type="GO" id="GO:0004743">
    <property type="term" value="F:pyruvate kinase activity"/>
    <property type="evidence" value="ECO:0007669"/>
    <property type="project" value="UniProtKB-EC"/>
</dbReference>
<evidence type="ECO:0000256" key="16">
    <source>
        <dbReference type="RuleBase" id="RU000504"/>
    </source>
</evidence>
<name>A0A9P8DWF0_AURME</name>